<evidence type="ECO:0000256" key="1">
    <source>
        <dbReference type="ARBA" id="ARBA00009175"/>
    </source>
</evidence>
<dbReference type="STRING" id="1798183.GA0061080_10045"/>
<dbReference type="InterPro" id="IPR050682">
    <property type="entry name" value="ModA/WtpA"/>
</dbReference>
<evidence type="ECO:0000313" key="8">
    <source>
        <dbReference type="Proteomes" id="UP000199698"/>
    </source>
</evidence>
<protein>
    <submittedName>
        <fullName evidence="7">Molybdate transport system substrate-binding protein</fullName>
    </submittedName>
</protein>
<dbReference type="GO" id="GO:1901359">
    <property type="term" value="F:tungstate binding"/>
    <property type="evidence" value="ECO:0007669"/>
    <property type="project" value="UniProtKB-ARBA"/>
</dbReference>
<keyword evidence="2 6" id="KW-0500">Molybdenum</keyword>
<keyword evidence="3 6" id="KW-0479">Metal-binding</keyword>
<dbReference type="EMBL" id="FMBA01000004">
    <property type="protein sequence ID" value="SCB79644.1"/>
    <property type="molecule type" value="Genomic_DNA"/>
</dbReference>
<dbReference type="Gene3D" id="3.40.190.10">
    <property type="entry name" value="Periplasmic binding protein-like II"/>
    <property type="match status" value="2"/>
</dbReference>
<reference evidence="8" key="1">
    <citation type="submission" date="2016-08" db="EMBL/GenBank/DDBJ databases">
        <authorList>
            <person name="Varghese N."/>
            <person name="Submissions Spin"/>
        </authorList>
    </citation>
    <scope>NUCLEOTIDE SEQUENCE [LARGE SCALE GENOMIC DNA]</scope>
    <source>
        <strain evidence="8">R-53144</strain>
    </source>
</reference>
<dbReference type="InterPro" id="IPR005950">
    <property type="entry name" value="ModA"/>
</dbReference>
<dbReference type="PANTHER" id="PTHR30632:SF17">
    <property type="entry name" value="MOLYBDATE-BINDING PROTEIN MODA"/>
    <property type="match status" value="1"/>
</dbReference>
<dbReference type="GO" id="GO:0015689">
    <property type="term" value="P:molybdate ion transport"/>
    <property type="evidence" value="ECO:0007669"/>
    <property type="project" value="InterPro"/>
</dbReference>
<accession>A0A1C3ZB91</accession>
<keyword evidence="8" id="KW-1185">Reference proteome</keyword>
<proteinExistence type="inferred from homology"/>
<dbReference type="OrthoDB" id="9785015at2"/>
<feature type="binding site" evidence="6">
    <location>
        <position position="38"/>
    </location>
    <ligand>
        <name>molybdate</name>
        <dbReference type="ChEBI" id="CHEBI:36264"/>
    </ligand>
</feature>
<dbReference type="Proteomes" id="UP000199698">
    <property type="component" value="Unassembled WGS sequence"/>
</dbReference>
<organism evidence="7 8">
    <name type="scientific">Gilliamella intestini</name>
    <dbReference type="NCBI Taxonomy" id="1798183"/>
    <lineage>
        <taxon>Bacteria</taxon>
        <taxon>Pseudomonadati</taxon>
        <taxon>Pseudomonadota</taxon>
        <taxon>Gammaproteobacteria</taxon>
        <taxon>Orbales</taxon>
        <taxon>Orbaceae</taxon>
        <taxon>Gilliamella</taxon>
    </lineage>
</organism>
<dbReference type="NCBIfam" id="NF007958">
    <property type="entry name" value="PRK10677.1"/>
    <property type="match status" value="1"/>
</dbReference>
<dbReference type="AlphaFoldDB" id="A0A1C3ZB91"/>
<dbReference type="Pfam" id="PF13531">
    <property type="entry name" value="SBP_bac_11"/>
    <property type="match status" value="1"/>
</dbReference>
<evidence type="ECO:0000256" key="6">
    <source>
        <dbReference type="PIRSR" id="PIRSR004846-1"/>
    </source>
</evidence>
<dbReference type="GO" id="GO:0046872">
    <property type="term" value="F:metal ion binding"/>
    <property type="evidence" value="ECO:0007669"/>
    <property type="project" value="UniProtKB-KW"/>
</dbReference>
<dbReference type="GO" id="GO:0030288">
    <property type="term" value="C:outer membrane-bounded periplasmic space"/>
    <property type="evidence" value="ECO:0007669"/>
    <property type="project" value="TreeGrafter"/>
</dbReference>
<keyword evidence="4" id="KW-0732">Signal</keyword>
<dbReference type="NCBIfam" id="TIGR01256">
    <property type="entry name" value="modA"/>
    <property type="match status" value="1"/>
</dbReference>
<comment type="similarity">
    <text evidence="1">Belongs to the bacterial solute-binding protein ModA family.</text>
</comment>
<dbReference type="PANTHER" id="PTHR30632">
    <property type="entry name" value="MOLYBDATE-BINDING PERIPLASMIC PROTEIN"/>
    <property type="match status" value="1"/>
</dbReference>
<gene>
    <name evidence="7" type="ORF">GA0061080_10045</name>
</gene>
<name>A0A1C3ZB91_9GAMM</name>
<dbReference type="SUPFAM" id="SSF53850">
    <property type="entry name" value="Periplasmic binding protein-like II"/>
    <property type="match status" value="1"/>
</dbReference>
<feature type="binding site" evidence="6">
    <location>
        <position position="196"/>
    </location>
    <ligand>
        <name>molybdate</name>
        <dbReference type="ChEBI" id="CHEBI:36264"/>
    </ligand>
</feature>
<dbReference type="GO" id="GO:0030973">
    <property type="term" value="F:molybdate ion binding"/>
    <property type="evidence" value="ECO:0007669"/>
    <property type="project" value="TreeGrafter"/>
</dbReference>
<dbReference type="FunFam" id="3.40.190.10:FF:000035">
    <property type="entry name" value="Molybdate ABC transporter substrate-binding protein"/>
    <property type="match status" value="1"/>
</dbReference>
<comment type="subunit">
    <text evidence="5">The complex is composed of two ATP-binding proteins (ModC), two transmembrane proteins (ModB) and a solute-binding protein (ModA).</text>
</comment>
<evidence type="ECO:0000256" key="4">
    <source>
        <dbReference type="ARBA" id="ARBA00022729"/>
    </source>
</evidence>
<sequence length="255" mass="28011">MKKIIGTITTIVIIAMTYSTSAVEKAAVGKITVFAAASLTNAMQDIATSYKAEHKDADIVFSFASSSVLAKQIEQGAPADIFMSADQKWMTYLIEHNIVKNKQDLLKNKLVLIAQKNSQVDNVLINSNTNWQAILPKGERIAIGDPDHVPVGLYAKESLTNLGVFDKLLPQFASASNARDALMLVERNEAALGIVYSTDAKVSDKVKIVGTFPANTFKSIEYPITLLNLKANDFYQYLNSPQAKVIFEKYGFIIK</sequence>
<dbReference type="PIRSF" id="PIRSF004846">
    <property type="entry name" value="ModA"/>
    <property type="match status" value="1"/>
</dbReference>
<evidence type="ECO:0000313" key="7">
    <source>
        <dbReference type="EMBL" id="SCB79644.1"/>
    </source>
</evidence>
<evidence type="ECO:0000256" key="5">
    <source>
        <dbReference type="ARBA" id="ARBA00062515"/>
    </source>
</evidence>
<feature type="binding site" evidence="6">
    <location>
        <position position="66"/>
    </location>
    <ligand>
        <name>molybdate</name>
        <dbReference type="ChEBI" id="CHEBI:36264"/>
    </ligand>
</feature>
<evidence type="ECO:0000256" key="2">
    <source>
        <dbReference type="ARBA" id="ARBA00022505"/>
    </source>
</evidence>
<evidence type="ECO:0000256" key="3">
    <source>
        <dbReference type="ARBA" id="ARBA00022723"/>
    </source>
</evidence>
<dbReference type="RefSeq" id="WP_091119887.1">
    <property type="nucleotide sequence ID" value="NZ_FMBA01000004.1"/>
</dbReference>